<dbReference type="Pfam" id="PF01593">
    <property type="entry name" value="Amino_oxidase"/>
    <property type="match status" value="1"/>
</dbReference>
<dbReference type="AlphaFoldDB" id="A0A2J6S3F5"/>
<dbReference type="STRING" id="1149755.A0A2J6S3F5"/>
<dbReference type="Proteomes" id="UP000235786">
    <property type="component" value="Unassembled WGS sequence"/>
</dbReference>
<dbReference type="PANTHER" id="PTHR10742">
    <property type="entry name" value="FLAVIN MONOAMINE OXIDASE"/>
    <property type="match status" value="1"/>
</dbReference>
<dbReference type="GO" id="GO:0006338">
    <property type="term" value="P:chromatin remodeling"/>
    <property type="evidence" value="ECO:0007669"/>
    <property type="project" value="TreeGrafter"/>
</dbReference>
<dbReference type="OrthoDB" id="5046242at2759"/>
<dbReference type="SUPFAM" id="SSF51905">
    <property type="entry name" value="FAD/NAD(P)-binding domain"/>
    <property type="match status" value="1"/>
</dbReference>
<name>A0A2J6S3F5_HYAVF</name>
<protein>
    <submittedName>
        <fullName evidence="2">FAD/NAD(P)-binding domain-containing protein</fullName>
    </submittedName>
</protein>
<dbReference type="SUPFAM" id="SSF54373">
    <property type="entry name" value="FAD-linked reductases, C-terminal domain"/>
    <property type="match status" value="1"/>
</dbReference>
<proteinExistence type="predicted"/>
<gene>
    <name evidence="2" type="ORF">L207DRAFT_508205</name>
</gene>
<sequence length="565" mass="62813">MDAYPMSYTSPSHRNSSRIYQDLAKFRLSNQACTDVEIQRAVVDLKSKTHTRKYSRTPEICVVGAGLAGLRCADILLQHGFKVTILEARDRIGGRAHQAALPSGHLVDLGPNWIHGTDHNPILDLAKATKTTMHTWGENLRVFGEDGDLLEEGKEISNVMWKIIAKAFKYSAQNGSTIDPNESLKDFFDKNVLEEFPGEGQTAKKKILMQMAELWGAFVGSPFHRQSLKFFWLEECIDGENLFAAGTYKDIIAEIAAPALAAANIELSTKVVQIRSSSDVISISTDSGRTIEFDEVVVTAPLGWLKKNKHVFDPPLSARLYSAIDSIGYGSLEKVYLTFSRAFWLDNPTDQKFTGFIQWLAPQYAMETNPARWNQEVVDLSTLPGLCAHPTLLFYMYGDQSVAMANELASRNSRDERDKYLVEFFKPYISRLPNYNDGSEDCTPISCLATTWVLDEFAGNGSYTTFRTGLLEGDRDIEAMREGLPGRHIWFAGEHTAPFVALGTSTGAYWSGEAVGLRIAEVYEKTANERGLQHDEAATLVGGDSGKEVNIRGFADKGLENWSEL</sequence>
<dbReference type="GO" id="GO:0050660">
    <property type="term" value="F:flavin adenine dinucleotide binding"/>
    <property type="evidence" value="ECO:0007669"/>
    <property type="project" value="TreeGrafter"/>
</dbReference>
<keyword evidence="3" id="KW-1185">Reference proteome</keyword>
<dbReference type="Gene3D" id="3.50.50.60">
    <property type="entry name" value="FAD/NAD(P)-binding domain"/>
    <property type="match status" value="1"/>
</dbReference>
<accession>A0A2J6S3F5</accession>
<dbReference type="InterPro" id="IPR050281">
    <property type="entry name" value="Flavin_monoamine_oxidase"/>
</dbReference>
<dbReference type="GO" id="GO:0003682">
    <property type="term" value="F:chromatin binding"/>
    <property type="evidence" value="ECO:0007669"/>
    <property type="project" value="TreeGrafter"/>
</dbReference>
<dbReference type="EMBL" id="KZ613940">
    <property type="protein sequence ID" value="PMD45291.1"/>
    <property type="molecule type" value="Genomic_DNA"/>
</dbReference>
<dbReference type="GO" id="GO:0016491">
    <property type="term" value="F:oxidoreductase activity"/>
    <property type="evidence" value="ECO:0007669"/>
    <property type="project" value="InterPro"/>
</dbReference>
<feature type="domain" description="Amine oxidase" evidence="1">
    <location>
        <begin position="67"/>
        <end position="512"/>
    </location>
</feature>
<evidence type="ECO:0000259" key="1">
    <source>
        <dbReference type="Pfam" id="PF01593"/>
    </source>
</evidence>
<dbReference type="PANTHER" id="PTHR10742:SF414">
    <property type="entry name" value="CONTAINING AMINE OXIDASE, PUTATIVE (AFU_ORTHOLOGUE AFUA_3G12150)-RELATED"/>
    <property type="match status" value="1"/>
</dbReference>
<reference evidence="2 3" key="1">
    <citation type="submission" date="2016-04" db="EMBL/GenBank/DDBJ databases">
        <title>A degradative enzymes factory behind the ericoid mycorrhizal symbiosis.</title>
        <authorList>
            <consortium name="DOE Joint Genome Institute"/>
            <person name="Martino E."/>
            <person name="Morin E."/>
            <person name="Grelet G."/>
            <person name="Kuo A."/>
            <person name="Kohler A."/>
            <person name="Daghino S."/>
            <person name="Barry K."/>
            <person name="Choi C."/>
            <person name="Cichocki N."/>
            <person name="Clum A."/>
            <person name="Copeland A."/>
            <person name="Hainaut M."/>
            <person name="Haridas S."/>
            <person name="Labutti K."/>
            <person name="Lindquist E."/>
            <person name="Lipzen A."/>
            <person name="Khouja H.-R."/>
            <person name="Murat C."/>
            <person name="Ohm R."/>
            <person name="Olson A."/>
            <person name="Spatafora J."/>
            <person name="Veneault-Fourrey C."/>
            <person name="Henrissat B."/>
            <person name="Grigoriev I."/>
            <person name="Martin F."/>
            <person name="Perotto S."/>
        </authorList>
    </citation>
    <scope>NUCLEOTIDE SEQUENCE [LARGE SCALE GENOMIC DNA]</scope>
    <source>
        <strain evidence="2 3">F</strain>
    </source>
</reference>
<evidence type="ECO:0000313" key="2">
    <source>
        <dbReference type="EMBL" id="PMD45291.1"/>
    </source>
</evidence>
<dbReference type="InterPro" id="IPR002937">
    <property type="entry name" value="Amino_oxidase"/>
</dbReference>
<evidence type="ECO:0000313" key="3">
    <source>
        <dbReference type="Proteomes" id="UP000235786"/>
    </source>
</evidence>
<dbReference type="Gene3D" id="3.90.660.10">
    <property type="match status" value="1"/>
</dbReference>
<dbReference type="InterPro" id="IPR036188">
    <property type="entry name" value="FAD/NAD-bd_sf"/>
</dbReference>
<organism evidence="2 3">
    <name type="scientific">Hyaloscypha variabilis (strain UAMH 11265 / GT02V1 / F)</name>
    <name type="common">Meliniomyces variabilis</name>
    <dbReference type="NCBI Taxonomy" id="1149755"/>
    <lineage>
        <taxon>Eukaryota</taxon>
        <taxon>Fungi</taxon>
        <taxon>Dikarya</taxon>
        <taxon>Ascomycota</taxon>
        <taxon>Pezizomycotina</taxon>
        <taxon>Leotiomycetes</taxon>
        <taxon>Helotiales</taxon>
        <taxon>Hyaloscyphaceae</taxon>
        <taxon>Hyaloscypha</taxon>
        <taxon>Hyaloscypha variabilis</taxon>
    </lineage>
</organism>
<dbReference type="PRINTS" id="PR00419">
    <property type="entry name" value="ADXRDTASE"/>
</dbReference>